<proteinExistence type="predicted"/>
<name>A0ABV9BVZ8_9ACTN</name>
<reference evidence="3" key="1">
    <citation type="journal article" date="2019" name="Int. J. Syst. Evol. Microbiol.">
        <title>The Global Catalogue of Microorganisms (GCM) 10K type strain sequencing project: providing services to taxonomists for standard genome sequencing and annotation.</title>
        <authorList>
            <consortium name="The Broad Institute Genomics Platform"/>
            <consortium name="The Broad Institute Genome Sequencing Center for Infectious Disease"/>
            <person name="Wu L."/>
            <person name="Ma J."/>
        </authorList>
    </citation>
    <scope>NUCLEOTIDE SEQUENCE [LARGE SCALE GENOMIC DNA]</scope>
    <source>
        <strain evidence="3">CECT 8064</strain>
    </source>
</reference>
<evidence type="ECO:0000313" key="3">
    <source>
        <dbReference type="Proteomes" id="UP001595990"/>
    </source>
</evidence>
<protein>
    <submittedName>
        <fullName evidence="2">Uncharacterized protein</fullName>
    </submittedName>
</protein>
<accession>A0ABV9BVZ8</accession>
<dbReference type="Proteomes" id="UP001595990">
    <property type="component" value="Unassembled WGS sequence"/>
</dbReference>
<keyword evidence="3" id="KW-1185">Reference proteome</keyword>
<evidence type="ECO:0000313" key="2">
    <source>
        <dbReference type="EMBL" id="MFC4518053.1"/>
    </source>
</evidence>
<comment type="caution">
    <text evidence="2">The sequence shown here is derived from an EMBL/GenBank/DDBJ whole genome shotgun (WGS) entry which is preliminary data.</text>
</comment>
<evidence type="ECO:0000256" key="1">
    <source>
        <dbReference type="SAM" id="MobiDB-lite"/>
    </source>
</evidence>
<dbReference type="EMBL" id="JBHSFS010000031">
    <property type="protein sequence ID" value="MFC4518053.1"/>
    <property type="molecule type" value="Genomic_DNA"/>
</dbReference>
<organism evidence="2 3">
    <name type="scientific">Streptomyces ehimensis</name>
    <dbReference type="NCBI Taxonomy" id="68195"/>
    <lineage>
        <taxon>Bacteria</taxon>
        <taxon>Bacillati</taxon>
        <taxon>Actinomycetota</taxon>
        <taxon>Actinomycetes</taxon>
        <taxon>Kitasatosporales</taxon>
        <taxon>Streptomycetaceae</taxon>
        <taxon>Streptomyces</taxon>
    </lineage>
</organism>
<feature type="region of interest" description="Disordered" evidence="1">
    <location>
        <begin position="1"/>
        <end position="63"/>
    </location>
</feature>
<sequence>MTTGTDSHSGAHDPSTGADLTMSQERLATLLAREKDQGARGALRSLVERLASPTPPRWSSTST</sequence>
<dbReference type="RefSeq" id="WP_417924419.1">
    <property type="nucleotide sequence ID" value="NZ_JBHSFS010000031.1"/>
</dbReference>
<gene>
    <name evidence="2" type="ORF">ACFPEN_34905</name>
</gene>